<dbReference type="Pfam" id="PF04114">
    <property type="entry name" value="Gaa1"/>
    <property type="match status" value="1"/>
</dbReference>
<dbReference type="STRING" id="590646.G3B291"/>
<dbReference type="PIRSF" id="PIRSF036762">
    <property type="entry name" value="GAA1"/>
    <property type="match status" value="1"/>
</dbReference>
<keyword evidence="1" id="KW-0472">Membrane</keyword>
<feature type="transmembrane region" description="Helical" evidence="1">
    <location>
        <begin position="397"/>
        <end position="419"/>
    </location>
</feature>
<reference evidence="2 3" key="1">
    <citation type="journal article" date="2011" name="Proc. Natl. Acad. Sci. U.S.A.">
        <title>Comparative genomics of xylose-fermenting fungi for enhanced biofuel production.</title>
        <authorList>
            <person name="Wohlbach D.J."/>
            <person name="Kuo A."/>
            <person name="Sato T.K."/>
            <person name="Potts K.M."/>
            <person name="Salamov A.A."/>
            <person name="LaButti K.M."/>
            <person name="Sun H."/>
            <person name="Clum A."/>
            <person name="Pangilinan J.L."/>
            <person name="Lindquist E.A."/>
            <person name="Lucas S."/>
            <person name="Lapidus A."/>
            <person name="Jin M."/>
            <person name="Gunawan C."/>
            <person name="Balan V."/>
            <person name="Dale B.E."/>
            <person name="Jeffries T.W."/>
            <person name="Zinkel R."/>
            <person name="Barry K.W."/>
            <person name="Grigoriev I.V."/>
            <person name="Gasch A.P."/>
        </authorList>
    </citation>
    <scope>NUCLEOTIDE SEQUENCE [LARGE SCALE GENOMIC DNA]</scope>
    <source>
        <strain evidence="3">ATCC 10573 / BCRC 21748 / CBS 615 / JCM 9827 / NBRC 10315 / NRRL Y-1498 / VKM Y-70</strain>
    </source>
</reference>
<keyword evidence="3" id="KW-1185">Reference proteome</keyword>
<dbReference type="GO" id="GO:0016255">
    <property type="term" value="P:attachment of GPI anchor to protein"/>
    <property type="evidence" value="ECO:0007669"/>
    <property type="project" value="TreeGrafter"/>
</dbReference>
<evidence type="ECO:0000313" key="2">
    <source>
        <dbReference type="EMBL" id="EGV64621.1"/>
    </source>
</evidence>
<dbReference type="InterPro" id="IPR007246">
    <property type="entry name" value="Gaa1"/>
</dbReference>
<feature type="transmembrane region" description="Helical" evidence="1">
    <location>
        <begin position="502"/>
        <end position="523"/>
    </location>
</feature>
<dbReference type="OrthoDB" id="445301at2759"/>
<dbReference type="Proteomes" id="UP000000707">
    <property type="component" value="Unassembled WGS sequence"/>
</dbReference>
<feature type="transmembrane region" description="Helical" evidence="1">
    <location>
        <begin position="354"/>
        <end position="377"/>
    </location>
</feature>
<feature type="transmembrane region" description="Helical" evidence="1">
    <location>
        <begin position="23"/>
        <end position="42"/>
    </location>
</feature>
<gene>
    <name evidence="2" type="ORF">CANTEDRAFT_104374</name>
</gene>
<dbReference type="eggNOG" id="KOG3566">
    <property type="taxonomic scope" value="Eukaryota"/>
</dbReference>
<dbReference type="PANTHER" id="PTHR13304">
    <property type="entry name" value="GLYCOSYLPHOSPHATIDYLINOSITOL ANCHOR ATTACHMENT 1 PROTEIN"/>
    <property type="match status" value="1"/>
</dbReference>
<organism evidence="3">
    <name type="scientific">Candida tenuis (strain ATCC 10573 / BCRC 21748 / CBS 615 / JCM 9827 / NBRC 10315 / NRRL Y-1498 / VKM Y-70)</name>
    <name type="common">Yeast</name>
    <name type="synonym">Yamadazyma tenuis</name>
    <dbReference type="NCBI Taxonomy" id="590646"/>
    <lineage>
        <taxon>Eukaryota</taxon>
        <taxon>Fungi</taxon>
        <taxon>Dikarya</taxon>
        <taxon>Ascomycota</taxon>
        <taxon>Saccharomycotina</taxon>
        <taxon>Pichiomycetes</taxon>
        <taxon>Debaryomycetaceae</taxon>
        <taxon>Yamadazyma</taxon>
    </lineage>
</organism>
<sequence length="587" mass="65880">MALAETILRAVHKHDLVPKLTRALPWISLLFSFASVIWLLMLPIDGNYRKSYISENALMPGQVTSYFRESEWNIVRGYRNELKIFEGAAIDERNAVVEGWLKDIGLKTAYHRLHDPSVQDNMYAILHAARGDDTEAMVLSVPWTTSDGEYNLGGASLAVALARYFNRMSIWSKNIIIVFSEDGHKSLRSWVEAYHTSLDTTAGSIEAAIVLEYGGDSDYFEYYEMHYEGLNGQLPNLDLLNTANLVSYHENIHISIQQTEGEKLTRNDYLTRLKTFLKGIVSLTLAGIVTPSNGCESFSGWQIQAFTIKVKGTSGGNDITQIGRVVDETFRSVNNLLEKFHQSFFFYLMLGPRYFVSIGTYLPSAALIAASFALSSLSCMLNSGFTIPHFLLNISSVLKFFVMIELSSFLLSTFLPYLVKQTTDESDKISLVNLILLSMTSLVNINSKFAFSMISFSLFFIAMVIVALLILNFSLALCIGLLAMPLQFVQQLLNSIEAKIKVFLCLFVSNPFFVVYITGGLYLEAFGYQNGTLNLMTGLLTSWDDVQCWTWFIVMLGWFPAWLSIAISCGLGDFKNQAPVSYIKKNQ</sequence>
<protein>
    <recommendedName>
        <fullName evidence="4">Gaa1-domain-containing protein</fullName>
    </recommendedName>
</protein>
<proteinExistence type="predicted"/>
<keyword evidence="1" id="KW-0812">Transmembrane</keyword>
<evidence type="ECO:0000313" key="3">
    <source>
        <dbReference type="Proteomes" id="UP000000707"/>
    </source>
</evidence>
<name>G3B291_CANTC</name>
<evidence type="ECO:0000256" key="1">
    <source>
        <dbReference type="SAM" id="Phobius"/>
    </source>
</evidence>
<dbReference type="PANTHER" id="PTHR13304:SF0">
    <property type="entry name" value="GLYCOSYLPHOSPHATIDYLINOSITOL ANCHOR ATTACHMENT 1 PROTEIN"/>
    <property type="match status" value="1"/>
</dbReference>
<feature type="transmembrane region" description="Helical" evidence="1">
    <location>
        <begin position="549"/>
        <end position="571"/>
    </location>
</feature>
<dbReference type="HOGENOM" id="CLU_007442_3_1_1"/>
<dbReference type="AlphaFoldDB" id="G3B291"/>
<accession>G3B291</accession>
<feature type="transmembrane region" description="Helical" evidence="1">
    <location>
        <begin position="457"/>
        <end position="482"/>
    </location>
</feature>
<dbReference type="EMBL" id="GL996515">
    <property type="protein sequence ID" value="EGV64621.1"/>
    <property type="molecule type" value="Genomic_DNA"/>
</dbReference>
<evidence type="ECO:0008006" key="4">
    <source>
        <dbReference type="Google" id="ProtNLM"/>
    </source>
</evidence>
<dbReference type="GO" id="GO:0042765">
    <property type="term" value="C:GPI-anchor transamidase complex"/>
    <property type="evidence" value="ECO:0007669"/>
    <property type="project" value="InterPro"/>
</dbReference>
<feature type="transmembrane region" description="Helical" evidence="1">
    <location>
        <begin position="431"/>
        <end position="451"/>
    </location>
</feature>
<keyword evidence="1" id="KW-1133">Transmembrane helix</keyword>